<dbReference type="GO" id="GO:0006302">
    <property type="term" value="P:double-strand break repair"/>
    <property type="evidence" value="ECO:0007669"/>
    <property type="project" value="TreeGrafter"/>
</dbReference>
<dbReference type="AlphaFoldDB" id="A0A8J4SZG2"/>
<dbReference type="EMBL" id="LUCH01019201">
    <property type="protein sequence ID" value="KAF5394304.1"/>
    <property type="molecule type" value="Genomic_DNA"/>
</dbReference>
<proteinExistence type="inferred from homology"/>
<evidence type="ECO:0000313" key="4">
    <source>
        <dbReference type="EMBL" id="KAF5394304.1"/>
    </source>
</evidence>
<dbReference type="GO" id="GO:0003677">
    <property type="term" value="F:DNA binding"/>
    <property type="evidence" value="ECO:0007669"/>
    <property type="project" value="InterPro"/>
</dbReference>
<evidence type="ECO:0000256" key="2">
    <source>
        <dbReference type="ARBA" id="ARBA00022598"/>
    </source>
</evidence>
<dbReference type="PANTHER" id="PTHR45674">
    <property type="entry name" value="DNA LIGASE 1/3 FAMILY MEMBER"/>
    <property type="match status" value="1"/>
</dbReference>
<dbReference type="OrthoDB" id="206088at2759"/>
<dbReference type="Pfam" id="PF04675">
    <property type="entry name" value="DNA_ligase_A_N"/>
    <property type="match status" value="1"/>
</dbReference>
<evidence type="ECO:0000259" key="3">
    <source>
        <dbReference type="Pfam" id="PF04675"/>
    </source>
</evidence>
<organism evidence="4 5">
    <name type="scientific">Paragonimus heterotremus</name>
    <dbReference type="NCBI Taxonomy" id="100268"/>
    <lineage>
        <taxon>Eukaryota</taxon>
        <taxon>Metazoa</taxon>
        <taxon>Spiralia</taxon>
        <taxon>Lophotrochozoa</taxon>
        <taxon>Platyhelminthes</taxon>
        <taxon>Trematoda</taxon>
        <taxon>Digenea</taxon>
        <taxon>Plagiorchiida</taxon>
        <taxon>Troglotremata</taxon>
        <taxon>Troglotrematidae</taxon>
        <taxon>Paragonimus</taxon>
    </lineage>
</organism>
<accession>A0A8J4SZG2</accession>
<dbReference type="InterPro" id="IPR012308">
    <property type="entry name" value="DNA_ligase_ATP-dep_N"/>
</dbReference>
<dbReference type="Gene3D" id="1.10.3260.10">
    <property type="entry name" value="DNA ligase, ATP-dependent, N-terminal domain"/>
    <property type="match status" value="1"/>
</dbReference>
<reference evidence="4" key="1">
    <citation type="submission" date="2019-05" db="EMBL/GenBank/DDBJ databases">
        <title>Annotation for the trematode Paragonimus heterotremus.</title>
        <authorList>
            <person name="Choi Y.-J."/>
        </authorList>
    </citation>
    <scope>NUCLEOTIDE SEQUENCE</scope>
    <source>
        <strain evidence="4">LC</strain>
    </source>
</reference>
<dbReference type="InterPro" id="IPR050191">
    <property type="entry name" value="ATP-dep_DNA_ligase"/>
</dbReference>
<dbReference type="PANTHER" id="PTHR45674:SF9">
    <property type="entry name" value="DNA LIGASE 3"/>
    <property type="match status" value="1"/>
</dbReference>
<name>A0A8J4SZG2_9TREM</name>
<keyword evidence="5" id="KW-1185">Reference proteome</keyword>
<evidence type="ECO:0000313" key="5">
    <source>
        <dbReference type="Proteomes" id="UP000748531"/>
    </source>
</evidence>
<dbReference type="Proteomes" id="UP000748531">
    <property type="component" value="Unassembled WGS sequence"/>
</dbReference>
<comment type="caution">
    <text evidence="4">The sequence shown here is derived from an EMBL/GenBank/DDBJ whole genome shotgun (WGS) entry which is preliminary data.</text>
</comment>
<dbReference type="InterPro" id="IPR036599">
    <property type="entry name" value="DNA_ligase_N_sf"/>
</dbReference>
<dbReference type="GO" id="GO:0070421">
    <property type="term" value="C:DNA ligase III-XRCC1 complex"/>
    <property type="evidence" value="ECO:0007669"/>
    <property type="project" value="TreeGrafter"/>
</dbReference>
<keyword evidence="2 4" id="KW-0436">Ligase</keyword>
<evidence type="ECO:0000256" key="1">
    <source>
        <dbReference type="ARBA" id="ARBA00007572"/>
    </source>
</evidence>
<dbReference type="GO" id="GO:0003910">
    <property type="term" value="F:DNA ligase (ATP) activity"/>
    <property type="evidence" value="ECO:0007669"/>
    <property type="project" value="InterPro"/>
</dbReference>
<gene>
    <name evidence="4" type="ORF">PHET_11861</name>
</gene>
<sequence>MEDFSVLCDQLRMATGHKHRAKIVSDFLKDSDEYGFGGDLNVLFRCLLPKESKLVYNIKDKQLVNLFSQVFERDKDEMLSDLEKAEDAATTIGKFFASGDCAIFPAHKSTLTLQEVSNCFNLTCTLSRDLVDII</sequence>
<comment type="similarity">
    <text evidence="1">Belongs to the ATP-dependent DNA ligase family.</text>
</comment>
<dbReference type="GO" id="GO:0006310">
    <property type="term" value="P:DNA recombination"/>
    <property type="evidence" value="ECO:0007669"/>
    <property type="project" value="InterPro"/>
</dbReference>
<protein>
    <submittedName>
        <fullName evidence="4">DNA ligase 3</fullName>
    </submittedName>
</protein>
<dbReference type="GO" id="GO:0006273">
    <property type="term" value="P:lagging strand elongation"/>
    <property type="evidence" value="ECO:0007669"/>
    <property type="project" value="TreeGrafter"/>
</dbReference>
<feature type="domain" description="DNA ligase ATP-dependent N-terminal" evidence="3">
    <location>
        <begin position="3"/>
        <end position="120"/>
    </location>
</feature>